<evidence type="ECO:0000313" key="3">
    <source>
        <dbReference type="Proteomes" id="UP001165089"/>
    </source>
</evidence>
<name>A0ABQ5Q6T0_9BACT</name>
<reference evidence="2 3" key="1">
    <citation type="journal article" date="2023" name="Antonie Van Leeuwenhoek">
        <title>Mesoterricola silvestris gen. nov., sp. nov., Mesoterricola sediminis sp. nov., Geothrix oryzae sp. nov., Geothrix edaphica sp. nov., Geothrix rubra sp. nov., and Geothrix limicola sp. nov., six novel members of Acidobacteriota isolated from soils.</title>
        <authorList>
            <person name="Itoh H."/>
            <person name="Sugisawa Y."/>
            <person name="Mise K."/>
            <person name="Xu Z."/>
            <person name="Kuniyasu M."/>
            <person name="Ushijima N."/>
            <person name="Kawano K."/>
            <person name="Kobayashi E."/>
            <person name="Shiratori Y."/>
            <person name="Masuda Y."/>
            <person name="Senoo K."/>
        </authorList>
    </citation>
    <scope>NUCLEOTIDE SEQUENCE [LARGE SCALE GENOMIC DNA]</scope>
    <source>
        <strain evidence="2 3">Red803</strain>
    </source>
</reference>
<keyword evidence="1" id="KW-0472">Membrane</keyword>
<organism evidence="2 3">
    <name type="scientific">Geothrix rubra</name>
    <dbReference type="NCBI Taxonomy" id="2927977"/>
    <lineage>
        <taxon>Bacteria</taxon>
        <taxon>Pseudomonadati</taxon>
        <taxon>Acidobacteriota</taxon>
        <taxon>Holophagae</taxon>
        <taxon>Holophagales</taxon>
        <taxon>Holophagaceae</taxon>
        <taxon>Geothrix</taxon>
    </lineage>
</organism>
<keyword evidence="1" id="KW-0812">Transmembrane</keyword>
<feature type="transmembrane region" description="Helical" evidence="1">
    <location>
        <begin position="46"/>
        <end position="67"/>
    </location>
</feature>
<comment type="caution">
    <text evidence="2">The sequence shown here is derived from an EMBL/GenBank/DDBJ whole genome shotgun (WGS) entry which is preliminary data.</text>
</comment>
<sequence length="114" mass="12395">MLFLVFYFILSAVLVFQGLHLAAETTTPLGTLPEEVAQDGPTSRGWGGLLMAYGAFSALIGALGFAYPDLAPARPILFLLGWIFLALFGLWVLFLGRQAEFMGKPTLTDDHGHH</sequence>
<keyword evidence="1" id="KW-1133">Transmembrane helix</keyword>
<protein>
    <submittedName>
        <fullName evidence="2">Uncharacterized protein</fullName>
    </submittedName>
</protein>
<dbReference type="EMBL" id="BSDD01000003">
    <property type="protein sequence ID" value="GLH70388.1"/>
    <property type="molecule type" value="Genomic_DNA"/>
</dbReference>
<dbReference type="RefSeq" id="WP_285725084.1">
    <property type="nucleotide sequence ID" value="NZ_BSDD01000003.1"/>
</dbReference>
<keyword evidence="3" id="KW-1185">Reference proteome</keyword>
<proteinExistence type="predicted"/>
<gene>
    <name evidence="2" type="ORF">GETHPA_19210</name>
</gene>
<evidence type="ECO:0000256" key="1">
    <source>
        <dbReference type="SAM" id="Phobius"/>
    </source>
</evidence>
<evidence type="ECO:0000313" key="2">
    <source>
        <dbReference type="EMBL" id="GLH70388.1"/>
    </source>
</evidence>
<accession>A0ABQ5Q6T0</accession>
<dbReference type="Proteomes" id="UP001165089">
    <property type="component" value="Unassembled WGS sequence"/>
</dbReference>
<feature type="transmembrane region" description="Helical" evidence="1">
    <location>
        <begin position="76"/>
        <end position="96"/>
    </location>
</feature>